<proteinExistence type="predicted"/>
<keyword evidence="3" id="KW-1185">Reference proteome</keyword>
<reference evidence="2" key="1">
    <citation type="submission" date="2019-08" db="EMBL/GenBank/DDBJ databases">
        <title>Genomic characterization of a novel candidate phylum (ARYD3) from a high temperature, high salinity tertiary oil reservoir in north central Oklahoma, USA.</title>
        <authorList>
            <person name="Youssef N.H."/>
            <person name="Yadav A."/>
            <person name="Elshahed M.S."/>
        </authorList>
    </citation>
    <scope>NUCLEOTIDE SEQUENCE [LARGE SCALE GENOMIC DNA]</scope>
    <source>
        <strain evidence="2">ARYD3</strain>
    </source>
</reference>
<evidence type="ECO:0000313" key="3">
    <source>
        <dbReference type="Proteomes" id="UP000324143"/>
    </source>
</evidence>
<keyword evidence="1" id="KW-1133">Transmembrane helix</keyword>
<dbReference type="EMBL" id="VSIX01000032">
    <property type="protein sequence ID" value="TYB31556.1"/>
    <property type="molecule type" value="Genomic_DNA"/>
</dbReference>
<keyword evidence="1" id="KW-0472">Membrane</keyword>
<protein>
    <submittedName>
        <fullName evidence="2">Type II secretion system protein</fullName>
    </submittedName>
</protein>
<gene>
    <name evidence="2" type="ORF">FXF47_02890</name>
</gene>
<dbReference type="InterPro" id="IPR045584">
    <property type="entry name" value="Pilin-like"/>
</dbReference>
<feature type="transmembrane region" description="Helical" evidence="1">
    <location>
        <begin position="12"/>
        <end position="31"/>
    </location>
</feature>
<organism evidence="2 3">
    <name type="scientific">Candidatus Mcinerneyibacterium aminivorans</name>
    <dbReference type="NCBI Taxonomy" id="2703815"/>
    <lineage>
        <taxon>Bacteria</taxon>
        <taxon>Candidatus Macinerneyibacteriota</taxon>
        <taxon>Candidatus Mcinerneyibacteria</taxon>
        <taxon>Candidatus Mcinerneyibacteriales</taxon>
        <taxon>Candidatus Mcinerneyibacteriaceae</taxon>
        <taxon>Candidatus Mcinerneyibacterium</taxon>
    </lineage>
</organism>
<keyword evidence="1" id="KW-0812">Transmembrane</keyword>
<name>A0A5D0MEV9_9BACT</name>
<evidence type="ECO:0000256" key="1">
    <source>
        <dbReference type="SAM" id="Phobius"/>
    </source>
</evidence>
<dbReference type="Pfam" id="PF07963">
    <property type="entry name" value="N_methyl"/>
    <property type="match status" value="1"/>
</dbReference>
<accession>A0A5D0MEV9</accession>
<dbReference type="AlphaFoldDB" id="A0A5D0MEV9"/>
<sequence length="150" mass="17556">MKTKDGFTLIELIVTILVISVLITVGVLFYLDHINDTHVATLKPTLTSIHKKLITNYHKYNRMCLDSDDGRRFSIAFGTIEKRVGIDIPENIERNWKFHTQGWIYYYMNETGEYRLDGHLLAVHRTKNIVVDMEFSDDTGDDPFRIYIKE</sequence>
<dbReference type="Proteomes" id="UP000324143">
    <property type="component" value="Unassembled WGS sequence"/>
</dbReference>
<dbReference type="Gene3D" id="3.30.700.10">
    <property type="entry name" value="Glycoprotein, Type 4 Pilin"/>
    <property type="match status" value="1"/>
</dbReference>
<dbReference type="NCBIfam" id="TIGR02532">
    <property type="entry name" value="IV_pilin_GFxxxE"/>
    <property type="match status" value="1"/>
</dbReference>
<dbReference type="InterPro" id="IPR012902">
    <property type="entry name" value="N_methyl_site"/>
</dbReference>
<comment type="caution">
    <text evidence="2">The sequence shown here is derived from an EMBL/GenBank/DDBJ whole genome shotgun (WGS) entry which is preliminary data.</text>
</comment>
<evidence type="ECO:0000313" key="2">
    <source>
        <dbReference type="EMBL" id="TYB31556.1"/>
    </source>
</evidence>
<dbReference type="SUPFAM" id="SSF54523">
    <property type="entry name" value="Pili subunits"/>
    <property type="match status" value="1"/>
</dbReference>